<sequence length="222" mass="25507">MKGEINLCQAEKSYAKEIYKQIKLDILNQRIKDGDFLTLSELADKYNVSKTPVRDALGALEIQGYLKSLPRKGYLVKPITQKNIRESFQMRFIFEKVAVSLAVKLASDSELQNIMQLAAKFPEVSQENEIARFNELNDMFHMSIIKATHNSLLIEMCEGVMENLSRILMTDSKHLEFVNEKEEHINIARALINRDSKNAEKLITEHLLHLESRVNTNESIIV</sequence>
<dbReference type="InterPro" id="IPR000524">
    <property type="entry name" value="Tscrpt_reg_HTH_GntR"/>
</dbReference>
<protein>
    <submittedName>
        <fullName evidence="5 6">GntR family transcriptional regulator</fullName>
    </submittedName>
</protein>
<dbReference type="RefSeq" id="WP_017213118.1">
    <property type="nucleotide sequence ID" value="NZ_CP010086.2"/>
</dbReference>
<dbReference type="PROSITE" id="PS50949">
    <property type="entry name" value="HTH_GNTR"/>
    <property type="match status" value="1"/>
</dbReference>
<evidence type="ECO:0000256" key="2">
    <source>
        <dbReference type="ARBA" id="ARBA00023125"/>
    </source>
</evidence>
<dbReference type="SUPFAM" id="SSF48008">
    <property type="entry name" value="GntR ligand-binding domain-like"/>
    <property type="match status" value="1"/>
</dbReference>
<dbReference type="PANTHER" id="PTHR43537">
    <property type="entry name" value="TRANSCRIPTIONAL REGULATOR, GNTR FAMILY"/>
    <property type="match status" value="1"/>
</dbReference>
<keyword evidence="1" id="KW-0805">Transcription regulation</keyword>
<dbReference type="GO" id="GO:0003700">
    <property type="term" value="F:DNA-binding transcription factor activity"/>
    <property type="evidence" value="ECO:0007669"/>
    <property type="project" value="InterPro"/>
</dbReference>
<dbReference type="AlphaFoldDB" id="A0A0B5QP04"/>
<gene>
    <name evidence="6" type="ORF">DFH45_004869</name>
    <name evidence="5" type="ORF">LF65_03142</name>
</gene>
<feature type="domain" description="HTH gntR-type" evidence="4">
    <location>
        <begin position="12"/>
        <end position="79"/>
    </location>
</feature>
<dbReference type="PANTHER" id="PTHR43537:SF24">
    <property type="entry name" value="GLUCONATE OPERON TRANSCRIPTIONAL REPRESSOR"/>
    <property type="match status" value="1"/>
</dbReference>
<dbReference type="Gene3D" id="1.20.120.530">
    <property type="entry name" value="GntR ligand-binding domain-like"/>
    <property type="match status" value="1"/>
</dbReference>
<reference evidence="6" key="3">
    <citation type="submission" date="2020-05" db="EMBL/GenBank/DDBJ databases">
        <title>Genomic insights into acetone-butanol-ethanol (ABE) fermentation by sequencing solventogenic clostridia strains.</title>
        <authorList>
            <person name="Brown S."/>
        </authorList>
    </citation>
    <scope>NUCLEOTIDE SEQUENCE</scope>
    <source>
        <strain evidence="6">DJ126</strain>
    </source>
</reference>
<dbReference type="Proteomes" id="UP000821656">
    <property type="component" value="Unassembled WGS sequence"/>
</dbReference>
<dbReference type="GO" id="GO:0003677">
    <property type="term" value="F:DNA binding"/>
    <property type="evidence" value="ECO:0007669"/>
    <property type="project" value="UniProtKB-KW"/>
</dbReference>
<dbReference type="InterPro" id="IPR036390">
    <property type="entry name" value="WH_DNA-bd_sf"/>
</dbReference>
<dbReference type="EMBL" id="JABSXK010000001">
    <property type="protein sequence ID" value="NRV11906.1"/>
    <property type="molecule type" value="Genomic_DNA"/>
</dbReference>
<dbReference type="OrthoDB" id="368823at2"/>
<evidence type="ECO:0000256" key="1">
    <source>
        <dbReference type="ARBA" id="ARBA00023015"/>
    </source>
</evidence>
<dbReference type="Proteomes" id="UP000031866">
    <property type="component" value="Chromosome"/>
</dbReference>
<accession>A0A0B5QP04</accession>
<dbReference type="SMART" id="SM00895">
    <property type="entry name" value="FCD"/>
    <property type="match status" value="1"/>
</dbReference>
<reference evidence="5" key="2">
    <citation type="submission" date="2016-02" db="EMBL/GenBank/DDBJ databases">
        <title>Genome sequence of Clostridium beijerinckii strain 59B.</title>
        <authorList>
            <person name="Little G.T."/>
            <person name="Minton N.P."/>
        </authorList>
    </citation>
    <scope>NUCLEOTIDE SEQUENCE</scope>
    <source>
        <strain evidence="5">NCIMB 14988</strain>
    </source>
</reference>
<evidence type="ECO:0000313" key="5">
    <source>
        <dbReference type="EMBL" id="AJG99707.1"/>
    </source>
</evidence>
<dbReference type="CDD" id="cd07377">
    <property type="entry name" value="WHTH_GntR"/>
    <property type="match status" value="1"/>
</dbReference>
<dbReference type="EMBL" id="CP010086">
    <property type="protein sequence ID" value="AJG99707.1"/>
    <property type="molecule type" value="Genomic_DNA"/>
</dbReference>
<dbReference type="KEGG" id="cbei:LF65_03142"/>
<evidence type="ECO:0000313" key="6">
    <source>
        <dbReference type="EMBL" id="NRV11906.1"/>
    </source>
</evidence>
<evidence type="ECO:0000256" key="3">
    <source>
        <dbReference type="ARBA" id="ARBA00023163"/>
    </source>
</evidence>
<keyword evidence="2 6" id="KW-0238">DNA-binding</keyword>
<evidence type="ECO:0000313" key="7">
    <source>
        <dbReference type="Proteomes" id="UP000031866"/>
    </source>
</evidence>
<evidence type="ECO:0000259" key="4">
    <source>
        <dbReference type="PROSITE" id="PS50949"/>
    </source>
</evidence>
<dbReference type="SUPFAM" id="SSF46785">
    <property type="entry name" value="Winged helix' DNA-binding domain"/>
    <property type="match status" value="1"/>
</dbReference>
<dbReference type="Pfam" id="PF00392">
    <property type="entry name" value="GntR"/>
    <property type="match status" value="1"/>
</dbReference>
<dbReference type="InterPro" id="IPR036388">
    <property type="entry name" value="WH-like_DNA-bd_sf"/>
</dbReference>
<dbReference type="Gene3D" id="1.10.10.10">
    <property type="entry name" value="Winged helix-like DNA-binding domain superfamily/Winged helix DNA-binding domain"/>
    <property type="match status" value="1"/>
</dbReference>
<keyword evidence="3" id="KW-0804">Transcription</keyword>
<name>A0A0B5QP04_CLOBE</name>
<dbReference type="Pfam" id="PF07729">
    <property type="entry name" value="FCD"/>
    <property type="match status" value="1"/>
</dbReference>
<reference evidence="7" key="1">
    <citation type="submission" date="2014-12" db="EMBL/GenBank/DDBJ databases">
        <title>Genome sequence of Clostridium beijerinckii strain 59B.</title>
        <authorList>
            <person name="Little G.T."/>
            <person name="Minton N.P."/>
        </authorList>
    </citation>
    <scope>NUCLEOTIDE SEQUENCE [LARGE SCALE GENOMIC DNA]</scope>
    <source>
        <strain evidence="7">59B</strain>
    </source>
</reference>
<proteinExistence type="predicted"/>
<dbReference type="InterPro" id="IPR011711">
    <property type="entry name" value="GntR_C"/>
</dbReference>
<dbReference type="SMART" id="SM00345">
    <property type="entry name" value="HTH_GNTR"/>
    <property type="match status" value="1"/>
</dbReference>
<dbReference type="InterPro" id="IPR008920">
    <property type="entry name" value="TF_FadR/GntR_C"/>
</dbReference>
<organism evidence="5 7">
    <name type="scientific">Clostridium beijerinckii</name>
    <name type="common">Clostridium MP</name>
    <dbReference type="NCBI Taxonomy" id="1520"/>
    <lineage>
        <taxon>Bacteria</taxon>
        <taxon>Bacillati</taxon>
        <taxon>Bacillota</taxon>
        <taxon>Clostridia</taxon>
        <taxon>Eubacteriales</taxon>
        <taxon>Clostridiaceae</taxon>
        <taxon>Clostridium</taxon>
    </lineage>
</organism>
<dbReference type="STRING" id="1520.LF65_03142"/>